<keyword evidence="5" id="KW-1185">Reference proteome</keyword>
<dbReference type="SUPFAM" id="SSF53474">
    <property type="entry name" value="alpha/beta-Hydrolases"/>
    <property type="match status" value="1"/>
</dbReference>
<protein>
    <submittedName>
        <fullName evidence="4">Peptidase S15</fullName>
    </submittedName>
</protein>
<dbReference type="SMART" id="SM00939">
    <property type="entry name" value="PepX_C"/>
    <property type="match status" value="1"/>
</dbReference>
<gene>
    <name evidence="4" type="ORF">K9U37_05040</name>
</gene>
<evidence type="ECO:0000313" key="4">
    <source>
        <dbReference type="EMBL" id="MCI4674327.1"/>
    </source>
</evidence>
<dbReference type="InterPro" id="IPR013736">
    <property type="entry name" value="Xaa-Pro_dipept_C"/>
</dbReference>
<feature type="compositionally biased region" description="Low complexity" evidence="2">
    <location>
        <begin position="106"/>
        <end position="125"/>
    </location>
</feature>
<sequence>MGAARFVGRVGGLAVALGVGVAVFTGNGVAWADGGASSDSGTGGGARQHTSQASDTKAGPRASTRGSKKSHASSTGGLTSRGGPHSSTSTGAGDSTSPKQTDTGNADSATTDTSEPSSDPAPATPAAAVSGILTAAATNLLDPSAGGNSPSAPADSPLSWAVLAVTRRQALSAASVSPTAAQTTTSASQTTPTASLSSGLPVNANLFLADGIITGDPGAGLPAGAYTYTVVNAPSAGGKITFLTTPTPGSFTYLPDVSVLSSGTETFGIRVSQVSQLDQFVTGIPILGLVVSPVIDTLHQVPILSDLLAPLIGVSTVAAYTADPSALNTLGAPLAYTAMITSFDGTSISTNFFPATGVPLGTAAPTILNGPGLASPGATNPFAEWTSAGASNLVVGIKPLRDAGYDVITWDPRGEFASGGVLQLDSPAFEGQDVKSIISWAAGLNTAGVDNPYVSNIALNSPGDPKIGMVGGSYGGGIQLASAGIDPRIDAIVPGIAWNSLTASLYPDSAFKTSYASLLLLSLVTTGARINNQLYLGIATGDLLGWLSQTALAALGNAGPDYVLANVKAATLFIQGTVDVLFPLNAAIANSQQLTGLPPNQVKMIWYCGGHGVCLNPQTPLQSDVIKQDTMAWLDQYVNGGPVNGIPKFQWVDQNGNFYYSGKLPSDATFNSGAITGTAAGGLLGIVPLVGGSGPSPKASLPYSLGLGAPASNAINVPIAAPGTTEYIAGAPTVTFDYQGLGTGRFVYAQVVDNNTGRVVGNIVTPIPVTLDGRSHQITVPVPLNDIAYTYAPTDSLTLQITSSATAFENFTAFGVVNISDVNVSIPTIDPGNVTPETTPIT</sequence>
<evidence type="ECO:0000256" key="1">
    <source>
        <dbReference type="ARBA" id="ARBA00022801"/>
    </source>
</evidence>
<feature type="region of interest" description="Disordered" evidence="2">
    <location>
        <begin position="36"/>
        <end position="125"/>
    </location>
</feature>
<dbReference type="Gene3D" id="3.40.50.1820">
    <property type="entry name" value="alpha/beta hydrolase"/>
    <property type="match status" value="1"/>
</dbReference>
<dbReference type="RefSeq" id="WP_243070772.1">
    <property type="nucleotide sequence ID" value="NZ_JAIVFL010000001.1"/>
</dbReference>
<comment type="caution">
    <text evidence="4">The sequence shown here is derived from an EMBL/GenBank/DDBJ whole genome shotgun (WGS) entry which is preliminary data.</text>
</comment>
<evidence type="ECO:0000256" key="2">
    <source>
        <dbReference type="SAM" id="MobiDB-lite"/>
    </source>
</evidence>
<proteinExistence type="predicted"/>
<dbReference type="InterPro" id="IPR029058">
    <property type="entry name" value="AB_hydrolase_fold"/>
</dbReference>
<name>A0ABS9YT49_9MYCO</name>
<dbReference type="InterPro" id="IPR000383">
    <property type="entry name" value="Xaa-Pro-like_dom"/>
</dbReference>
<feature type="region of interest" description="Disordered" evidence="2">
    <location>
        <begin position="173"/>
        <end position="196"/>
    </location>
</feature>
<feature type="compositionally biased region" description="Low complexity" evidence="2">
    <location>
        <begin position="86"/>
        <end position="97"/>
    </location>
</feature>
<feature type="domain" description="Xaa-Pro dipeptidyl-peptidase C-terminal" evidence="3">
    <location>
        <begin position="631"/>
        <end position="827"/>
    </location>
</feature>
<accession>A0ABS9YT49</accession>
<reference evidence="4" key="1">
    <citation type="journal article" date="2022" name="ISME J.">
        <title>Identification of active gaseous-alkane degraders at natural gas seeps.</title>
        <authorList>
            <person name="Farhan Ul Haque M."/>
            <person name="Hernandez M."/>
            <person name="Crombie A.T."/>
            <person name="Murrell J.C."/>
        </authorList>
    </citation>
    <scope>NUCLEOTIDE SEQUENCE</scope>
    <source>
        <strain evidence="4">ANDR5</strain>
    </source>
</reference>
<organism evidence="4 5">
    <name type="scientific">Candidatus Mycolicibacterium alkanivorans</name>
    <dbReference type="NCBI Taxonomy" id="2954114"/>
    <lineage>
        <taxon>Bacteria</taxon>
        <taxon>Bacillati</taxon>
        <taxon>Actinomycetota</taxon>
        <taxon>Actinomycetes</taxon>
        <taxon>Mycobacteriales</taxon>
        <taxon>Mycobacteriaceae</taxon>
        <taxon>Mycolicibacterium</taxon>
    </lineage>
</organism>
<evidence type="ECO:0000259" key="3">
    <source>
        <dbReference type="SMART" id="SM00939"/>
    </source>
</evidence>
<keyword evidence="1" id="KW-0378">Hydrolase</keyword>
<dbReference type="Proteomes" id="UP001139068">
    <property type="component" value="Unassembled WGS sequence"/>
</dbReference>
<dbReference type="EMBL" id="JAIVFL010000001">
    <property type="protein sequence ID" value="MCI4674327.1"/>
    <property type="molecule type" value="Genomic_DNA"/>
</dbReference>
<dbReference type="Pfam" id="PF02129">
    <property type="entry name" value="Peptidase_S15"/>
    <property type="match status" value="1"/>
</dbReference>
<evidence type="ECO:0000313" key="5">
    <source>
        <dbReference type="Proteomes" id="UP001139068"/>
    </source>
</evidence>